<gene>
    <name evidence="1" type="ORF">HDF10_002822</name>
</gene>
<proteinExistence type="predicted"/>
<dbReference type="AlphaFoldDB" id="A0A7W8N5R7"/>
<organism evidence="1 2">
    <name type="scientific">Tunturiibacter lichenicola</name>
    <dbReference type="NCBI Taxonomy" id="2051959"/>
    <lineage>
        <taxon>Bacteria</taxon>
        <taxon>Pseudomonadati</taxon>
        <taxon>Acidobacteriota</taxon>
        <taxon>Terriglobia</taxon>
        <taxon>Terriglobales</taxon>
        <taxon>Acidobacteriaceae</taxon>
        <taxon>Tunturiibacter</taxon>
    </lineage>
</organism>
<name>A0A7W8N5R7_9BACT</name>
<reference evidence="1 2" key="1">
    <citation type="submission" date="2020-08" db="EMBL/GenBank/DDBJ databases">
        <title>Genomic Encyclopedia of Type Strains, Phase IV (KMG-V): Genome sequencing to study the core and pangenomes of soil and plant-associated prokaryotes.</title>
        <authorList>
            <person name="Whitman W."/>
        </authorList>
    </citation>
    <scope>NUCLEOTIDE SEQUENCE [LARGE SCALE GENOMIC DNA]</scope>
    <source>
        <strain evidence="1 2">M8US30</strain>
    </source>
</reference>
<evidence type="ECO:0000313" key="1">
    <source>
        <dbReference type="EMBL" id="MBB5344836.1"/>
    </source>
</evidence>
<accession>A0A7W8N5R7</accession>
<comment type="caution">
    <text evidence="1">The sequence shown here is derived from an EMBL/GenBank/DDBJ whole genome shotgun (WGS) entry which is preliminary data.</text>
</comment>
<sequence length="52" mass="5820">MQLLLIEGPIVFSIPQLSTRWQVKHLAEYDAAGRSAACTSWHVEHLISGDDK</sequence>
<evidence type="ECO:0000313" key="2">
    <source>
        <dbReference type="Proteomes" id="UP000569092"/>
    </source>
</evidence>
<dbReference type="Proteomes" id="UP000569092">
    <property type="component" value="Unassembled WGS sequence"/>
</dbReference>
<dbReference type="EMBL" id="JACHDZ010000004">
    <property type="protein sequence ID" value="MBB5344836.1"/>
    <property type="molecule type" value="Genomic_DNA"/>
</dbReference>
<protein>
    <submittedName>
        <fullName evidence="1">Uncharacterized protein</fullName>
    </submittedName>
</protein>